<gene>
    <name evidence="2" type="ORF">SAMN04488059_102141</name>
    <name evidence="1" type="ORF">WH91_01050</name>
</gene>
<dbReference type="EMBL" id="FOMB01000002">
    <property type="protein sequence ID" value="SFC10326.1"/>
    <property type="molecule type" value="Genomic_DNA"/>
</dbReference>
<keyword evidence="3" id="KW-1185">Reference proteome</keyword>
<organism evidence="2 4">
    <name type="scientific">Devosia psychrophila</name>
    <dbReference type="NCBI Taxonomy" id="728005"/>
    <lineage>
        <taxon>Bacteria</taxon>
        <taxon>Pseudomonadati</taxon>
        <taxon>Pseudomonadota</taxon>
        <taxon>Alphaproteobacteria</taxon>
        <taxon>Hyphomicrobiales</taxon>
        <taxon>Devosiaceae</taxon>
        <taxon>Devosia</taxon>
    </lineage>
</organism>
<evidence type="ECO:0000313" key="4">
    <source>
        <dbReference type="Proteomes" id="UP000182258"/>
    </source>
</evidence>
<evidence type="ECO:0000313" key="2">
    <source>
        <dbReference type="EMBL" id="SFC10326.1"/>
    </source>
</evidence>
<evidence type="ECO:0000313" key="1">
    <source>
        <dbReference type="EMBL" id="KKC34844.1"/>
    </source>
</evidence>
<reference evidence="1 3" key="1">
    <citation type="submission" date="2015-03" db="EMBL/GenBank/DDBJ databases">
        <authorList>
            <person name="Lepp D."/>
            <person name="Hassan Y.I."/>
            <person name="Li X.-Z."/>
            <person name="Zhou T."/>
        </authorList>
    </citation>
    <scope>NUCLEOTIDE SEQUENCE [LARGE SCALE GENOMIC DNA]</scope>
    <source>
        <strain evidence="1 3">Cr7-05</strain>
    </source>
</reference>
<accession>A0A0F5Q445</accession>
<proteinExistence type="predicted"/>
<dbReference type="Proteomes" id="UP000033519">
    <property type="component" value="Unassembled WGS sequence"/>
</dbReference>
<dbReference type="EMBL" id="LAPV01000009">
    <property type="protein sequence ID" value="KKC34844.1"/>
    <property type="molecule type" value="Genomic_DNA"/>
</dbReference>
<protein>
    <submittedName>
        <fullName evidence="2">Uncharacterized protein</fullName>
    </submittedName>
</protein>
<name>A0A0F5Q445_9HYPH</name>
<dbReference type="Proteomes" id="UP000182258">
    <property type="component" value="Unassembled WGS sequence"/>
</dbReference>
<dbReference type="AlphaFoldDB" id="A0A0F5Q445"/>
<evidence type="ECO:0000313" key="3">
    <source>
        <dbReference type="Proteomes" id="UP000033519"/>
    </source>
</evidence>
<dbReference type="OrthoDB" id="8383106at2"/>
<dbReference type="RefSeq" id="WP_158409496.1">
    <property type="nucleotide sequence ID" value="NZ_FOMB01000002.1"/>
</dbReference>
<dbReference type="PATRIC" id="fig|728005.3.peg.4269"/>
<reference evidence="2 4" key="2">
    <citation type="submission" date="2016-10" db="EMBL/GenBank/DDBJ databases">
        <authorList>
            <person name="de Groot N.N."/>
        </authorList>
    </citation>
    <scope>NUCLEOTIDE SEQUENCE [LARGE SCALE GENOMIC DNA]</scope>
    <source>
        <strain evidence="2 4">CGMCC 1.10210</strain>
    </source>
</reference>
<sequence length="68" mass="7492">MDSISRYHLSAHEAGLWNVIDTTTGGPAEVEVDGKFMLLYKLPREEAEGWSRTLNAGLGAHRPSRAKP</sequence>